<comment type="pathway">
    <text evidence="3 15">Amino-acid biosynthesis; L-methionine biosynthesis via de novo pathway; L-homoserine from L-aspartate: step 1/3.</text>
</comment>
<gene>
    <name evidence="17" type="ORF">CD30_06015</name>
</gene>
<dbReference type="InterPro" id="IPR054352">
    <property type="entry name" value="ACT_Aspartokinase"/>
</dbReference>
<organism evidence="17 18">
    <name type="scientific">Ureibacillus massiliensis 4400831 = CIP 108448 = CCUG 49529</name>
    <dbReference type="NCBI Taxonomy" id="1211035"/>
    <lineage>
        <taxon>Bacteria</taxon>
        <taxon>Bacillati</taxon>
        <taxon>Bacillota</taxon>
        <taxon>Bacilli</taxon>
        <taxon>Bacillales</taxon>
        <taxon>Caryophanaceae</taxon>
        <taxon>Ureibacillus</taxon>
    </lineage>
</organism>
<dbReference type="InterPro" id="IPR002912">
    <property type="entry name" value="ACT_dom"/>
</dbReference>
<evidence type="ECO:0000256" key="10">
    <source>
        <dbReference type="ARBA" id="ARBA00022915"/>
    </source>
</evidence>
<dbReference type="AlphaFoldDB" id="A0A0A3J6M5"/>
<comment type="caution">
    <text evidence="17">The sequence shown here is derived from an EMBL/GenBank/DDBJ whole genome shotgun (WGS) entry which is preliminary data.</text>
</comment>
<dbReference type="NCBIfam" id="NF005155">
    <property type="entry name" value="PRK06635.1-4"/>
    <property type="match status" value="1"/>
</dbReference>
<comment type="catalytic activity">
    <reaction evidence="12 14">
        <text>L-aspartate + ATP = 4-phospho-L-aspartate + ADP</text>
        <dbReference type="Rhea" id="RHEA:23776"/>
        <dbReference type="ChEBI" id="CHEBI:29991"/>
        <dbReference type="ChEBI" id="CHEBI:30616"/>
        <dbReference type="ChEBI" id="CHEBI:57535"/>
        <dbReference type="ChEBI" id="CHEBI:456216"/>
        <dbReference type="EC" id="2.7.2.4"/>
    </reaction>
</comment>
<evidence type="ECO:0000256" key="9">
    <source>
        <dbReference type="ARBA" id="ARBA00022840"/>
    </source>
</evidence>
<dbReference type="CDD" id="cd04923">
    <property type="entry name" value="ACT_AK-LysC-DapG-like_2"/>
    <property type="match status" value="1"/>
</dbReference>
<evidence type="ECO:0000256" key="13">
    <source>
        <dbReference type="PIRSR" id="PIRSR000726-1"/>
    </source>
</evidence>
<keyword evidence="10" id="KW-0220">Diaminopimelate biosynthesis</keyword>
<evidence type="ECO:0000313" key="18">
    <source>
        <dbReference type="Proteomes" id="UP000030595"/>
    </source>
</evidence>
<dbReference type="PROSITE" id="PS51671">
    <property type="entry name" value="ACT"/>
    <property type="match status" value="1"/>
</dbReference>
<keyword evidence="7 13" id="KW-0547">Nucleotide-binding</keyword>
<dbReference type="UniPathway" id="UPA00050">
    <property type="reaction ID" value="UER00461"/>
</dbReference>
<dbReference type="FunFam" id="3.30.2130.10:FF:000001">
    <property type="entry name" value="Bifunctional aspartokinase/homoserine dehydrogenase"/>
    <property type="match status" value="1"/>
</dbReference>
<evidence type="ECO:0000256" key="15">
    <source>
        <dbReference type="RuleBase" id="RU004249"/>
    </source>
</evidence>
<dbReference type="InterPro" id="IPR001341">
    <property type="entry name" value="Asp_kinase"/>
</dbReference>
<keyword evidence="9 13" id="KW-0067">ATP-binding</keyword>
<evidence type="ECO:0000256" key="11">
    <source>
        <dbReference type="ARBA" id="ARBA00023154"/>
    </source>
</evidence>
<dbReference type="PANTHER" id="PTHR21499:SF68">
    <property type="entry name" value="ASPARTOKINASE 2"/>
    <property type="match status" value="1"/>
</dbReference>
<dbReference type="UniPathway" id="UPA00034">
    <property type="reaction ID" value="UER00015"/>
</dbReference>
<dbReference type="SUPFAM" id="SSF55021">
    <property type="entry name" value="ACT-like"/>
    <property type="match status" value="2"/>
</dbReference>
<keyword evidence="11" id="KW-0457">Lysine biosynthesis</keyword>
<dbReference type="InterPro" id="IPR005260">
    <property type="entry name" value="Asp_kin_monofn"/>
</dbReference>
<keyword evidence="8 14" id="KW-0418">Kinase</keyword>
<dbReference type="SUPFAM" id="SSF53633">
    <property type="entry name" value="Carbamate kinase-like"/>
    <property type="match status" value="1"/>
</dbReference>
<dbReference type="PIRSF" id="PIRSF000726">
    <property type="entry name" value="Asp_kin"/>
    <property type="match status" value="1"/>
</dbReference>
<evidence type="ECO:0000256" key="7">
    <source>
        <dbReference type="ARBA" id="ARBA00022741"/>
    </source>
</evidence>
<feature type="binding site" evidence="13">
    <location>
        <begin position="209"/>
        <end position="210"/>
    </location>
    <ligand>
        <name>ATP</name>
        <dbReference type="ChEBI" id="CHEBI:30616"/>
    </ligand>
</feature>
<comment type="function">
    <text evidence="1">Catalyzes the phosphorylation of the beta-carboxyl group of aspartic acid with ATP to yield 4-phospho-L-aspartate, which is involved in the branched biosynthetic pathway leading to the biosynthesis of amino acids threonine, isoleucine and methionine.</text>
</comment>
<dbReference type="GO" id="GO:0005829">
    <property type="term" value="C:cytosol"/>
    <property type="evidence" value="ECO:0007669"/>
    <property type="project" value="TreeGrafter"/>
</dbReference>
<dbReference type="GO" id="GO:0005524">
    <property type="term" value="F:ATP binding"/>
    <property type="evidence" value="ECO:0007669"/>
    <property type="project" value="UniProtKB-KW"/>
</dbReference>
<protein>
    <recommendedName>
        <fullName evidence="14">Aspartokinase</fullName>
        <ecNumber evidence="14">2.7.2.4</ecNumber>
    </recommendedName>
</protein>
<dbReference type="GO" id="GO:0009089">
    <property type="term" value="P:lysine biosynthetic process via diaminopimelate"/>
    <property type="evidence" value="ECO:0007669"/>
    <property type="project" value="UniProtKB-UniPathway"/>
</dbReference>
<evidence type="ECO:0000256" key="14">
    <source>
        <dbReference type="RuleBase" id="RU003448"/>
    </source>
</evidence>
<evidence type="ECO:0000256" key="2">
    <source>
        <dbReference type="ARBA" id="ARBA00004766"/>
    </source>
</evidence>
<dbReference type="EMBL" id="JPVQ01000007">
    <property type="protein sequence ID" value="KGR91370.1"/>
    <property type="molecule type" value="Genomic_DNA"/>
</dbReference>
<dbReference type="PANTHER" id="PTHR21499">
    <property type="entry name" value="ASPARTATE KINASE"/>
    <property type="match status" value="1"/>
</dbReference>
<dbReference type="GO" id="GO:0019877">
    <property type="term" value="P:diaminopimelate biosynthetic process"/>
    <property type="evidence" value="ECO:0007669"/>
    <property type="project" value="UniProtKB-KW"/>
</dbReference>
<dbReference type="NCBIfam" id="TIGR00657">
    <property type="entry name" value="asp_kinases"/>
    <property type="match status" value="1"/>
</dbReference>
<dbReference type="InterPro" id="IPR001048">
    <property type="entry name" value="Asp/Glu/Uridylate_kinase"/>
</dbReference>
<dbReference type="Gene3D" id="3.30.2130.10">
    <property type="entry name" value="VC0802-like"/>
    <property type="match status" value="1"/>
</dbReference>
<dbReference type="GO" id="GO:0009088">
    <property type="term" value="P:threonine biosynthetic process"/>
    <property type="evidence" value="ECO:0007669"/>
    <property type="project" value="UniProtKB-UniPathway"/>
</dbReference>
<comment type="pathway">
    <text evidence="4 15">Amino-acid biosynthesis; L-threonine biosynthesis; L-threonine from L-aspartate: step 1/5.</text>
</comment>
<proteinExistence type="inferred from homology"/>
<comment type="pathway">
    <text evidence="2 15">Amino-acid biosynthesis; L-lysine biosynthesis via DAP pathway; (S)-tetrahydrodipicolinate from L-aspartate: step 1/4.</text>
</comment>
<accession>A0A0A3J6M5</accession>
<dbReference type="Pfam" id="PF00696">
    <property type="entry name" value="AA_kinase"/>
    <property type="match status" value="1"/>
</dbReference>
<evidence type="ECO:0000256" key="4">
    <source>
        <dbReference type="ARBA" id="ARBA00005139"/>
    </source>
</evidence>
<reference evidence="17 18" key="1">
    <citation type="submission" date="2014-02" db="EMBL/GenBank/DDBJ databases">
        <title>Draft genome sequence of Lysinibacillus massiliensis CCUG 49529.</title>
        <authorList>
            <person name="Zhang F."/>
            <person name="Wang G."/>
            <person name="Zhang L."/>
        </authorList>
    </citation>
    <scope>NUCLEOTIDE SEQUENCE [LARGE SCALE GENOMIC DNA]</scope>
    <source>
        <strain evidence="17 18">CCUG 49529</strain>
    </source>
</reference>
<evidence type="ECO:0000313" key="17">
    <source>
        <dbReference type="EMBL" id="KGR91370.1"/>
    </source>
</evidence>
<keyword evidence="18" id="KW-1185">Reference proteome</keyword>
<dbReference type="InterPro" id="IPR036393">
    <property type="entry name" value="AceGlu_kinase-like_sf"/>
</dbReference>
<sequence>MANIVIKLDEQTLTSPDKIENVAKKIIEEKKRGLNVVVVVPSMQLIDEQLNQYAYSLSNNPSNREMDVIHSTNTQVASALLSIAINQQGFKAISLTGWQAGIETVASKRAVLIDFIQSEYITEHLKKDKITIIAGGQGKSEDNNITLLGDGGPETSAVAIAIAIDAERVDIYTNSIGLFTADPTVVKKARKLKQITYDEMLELSHLGSKVVHPRAVELAKKYNLPLNVCSSTENVPGTLIKGEIEMERNLIVRGVAYETDIIRLTVGYESYEQASLANLFTTLAEHRINVDIIVQAVIDGVKPTVSFSIEKEVFAEAIKVLETNKSSLGFAFADFEVGLSKVSIVGSGMVSNPGVAARMFDRLRKENIEVKMVSTSEIKVSVVVPQDDMVRAANALHDEFNLVEELA</sequence>
<dbReference type="Proteomes" id="UP000030595">
    <property type="component" value="Unassembled WGS sequence"/>
</dbReference>
<keyword evidence="15" id="KW-0028">Amino-acid biosynthesis</keyword>
<dbReference type="Gene3D" id="3.40.1160.10">
    <property type="entry name" value="Acetylglutamate kinase-like"/>
    <property type="match status" value="1"/>
</dbReference>
<dbReference type="OrthoDB" id="9799110at2"/>
<evidence type="ECO:0000256" key="5">
    <source>
        <dbReference type="ARBA" id="ARBA00010122"/>
    </source>
</evidence>
<evidence type="ECO:0000259" key="16">
    <source>
        <dbReference type="PROSITE" id="PS51671"/>
    </source>
</evidence>
<dbReference type="UniPathway" id="UPA00051">
    <property type="reaction ID" value="UER00462"/>
</dbReference>
<comment type="similarity">
    <text evidence="5 14">Belongs to the aspartokinase family.</text>
</comment>
<dbReference type="GO" id="GO:0004072">
    <property type="term" value="F:aspartate kinase activity"/>
    <property type="evidence" value="ECO:0007669"/>
    <property type="project" value="UniProtKB-EC"/>
</dbReference>
<evidence type="ECO:0000256" key="6">
    <source>
        <dbReference type="ARBA" id="ARBA00022679"/>
    </source>
</evidence>
<name>A0A0A3J6M5_9BACL</name>
<dbReference type="RefSeq" id="WP_036173778.1">
    <property type="nucleotide sequence ID" value="NZ_AVCZ01000007.1"/>
</dbReference>
<evidence type="ECO:0000256" key="8">
    <source>
        <dbReference type="ARBA" id="ARBA00022777"/>
    </source>
</evidence>
<keyword evidence="6 14" id="KW-0808">Transferase</keyword>
<evidence type="ECO:0000256" key="12">
    <source>
        <dbReference type="ARBA" id="ARBA00047872"/>
    </source>
</evidence>
<dbReference type="GO" id="GO:0009090">
    <property type="term" value="P:homoserine biosynthetic process"/>
    <property type="evidence" value="ECO:0007669"/>
    <property type="project" value="TreeGrafter"/>
</dbReference>
<dbReference type="EC" id="2.7.2.4" evidence="14"/>
<feature type="domain" description="ACT" evidence="16">
    <location>
        <begin position="344"/>
        <end position="407"/>
    </location>
</feature>
<evidence type="ECO:0000256" key="1">
    <source>
        <dbReference type="ARBA" id="ARBA00003121"/>
    </source>
</evidence>
<evidence type="ECO:0000256" key="3">
    <source>
        <dbReference type="ARBA" id="ARBA00004986"/>
    </source>
</evidence>
<dbReference type="InterPro" id="IPR045865">
    <property type="entry name" value="ACT-like_dom_sf"/>
</dbReference>
<dbReference type="eggNOG" id="COG0527">
    <property type="taxonomic scope" value="Bacteria"/>
</dbReference>
<dbReference type="Pfam" id="PF22468">
    <property type="entry name" value="ACT_9"/>
    <property type="match status" value="1"/>
</dbReference>